<dbReference type="RefSeq" id="WP_369061054.1">
    <property type="nucleotide sequence ID" value="NZ_CP158375.1"/>
</dbReference>
<dbReference type="InterPro" id="IPR021417">
    <property type="entry name" value="DUF3060"/>
</dbReference>
<evidence type="ECO:0000313" key="1">
    <source>
        <dbReference type="EMBL" id="XDO97680.1"/>
    </source>
</evidence>
<dbReference type="AlphaFoldDB" id="A0AB39KVL1"/>
<proteinExistence type="predicted"/>
<dbReference type="Pfam" id="PF11259">
    <property type="entry name" value="DUF3060"/>
    <property type="match status" value="1"/>
</dbReference>
<gene>
    <name evidence="1" type="ORF">ABOZ73_04470</name>
</gene>
<organism evidence="1">
    <name type="scientific">Caulobacter sp. 73W</name>
    <dbReference type="NCBI Taxonomy" id="3161137"/>
    <lineage>
        <taxon>Bacteria</taxon>
        <taxon>Pseudomonadati</taxon>
        <taxon>Pseudomonadota</taxon>
        <taxon>Alphaproteobacteria</taxon>
        <taxon>Caulobacterales</taxon>
        <taxon>Caulobacteraceae</taxon>
        <taxon>Caulobacter</taxon>
    </lineage>
</organism>
<accession>A0AB39KVL1</accession>
<reference evidence="1" key="1">
    <citation type="submission" date="2024-06" db="EMBL/GenBank/DDBJ databases">
        <title>Caulobacter inopinatus, sp. nov.</title>
        <authorList>
            <person name="Donachie S.P."/>
        </authorList>
    </citation>
    <scope>NUCLEOTIDE SEQUENCE</scope>
    <source>
        <strain evidence="1">73W</strain>
    </source>
</reference>
<protein>
    <submittedName>
        <fullName evidence="1">DUF3060 domain-containing protein</fullName>
    </submittedName>
</protein>
<name>A0AB39KVL1_9CAUL</name>
<dbReference type="EMBL" id="CP158375">
    <property type="protein sequence ID" value="XDO97680.1"/>
    <property type="molecule type" value="Genomic_DNA"/>
</dbReference>
<sequence>MIALALALAAQVGTASVASGEPIRIAGVEQQRTIACEGRDVFVAGVDHQLTFTGACASLTLVGTDNTIIIGLKPGALVKVEGTGHNVRWKSDREPQVRVVGVDNQIERQVR</sequence>